<protein>
    <recommendedName>
        <fullName evidence="2">CAAX prenyl protease 2/Lysostaphin resistance protein A-like domain-containing protein</fullName>
    </recommendedName>
</protein>
<evidence type="ECO:0000313" key="3">
    <source>
        <dbReference type="EMBL" id="GLX85676.1"/>
    </source>
</evidence>
<gene>
    <name evidence="3" type="ORF">tloyanaT_19280</name>
</gene>
<accession>A0ABQ6HC51</accession>
<comment type="caution">
    <text evidence="3">The sequence shown here is derived from an EMBL/GenBank/DDBJ whole genome shotgun (WGS) entry which is preliminary data.</text>
</comment>
<feature type="domain" description="CAAX prenyl protease 2/Lysostaphin resistance protein A-like" evidence="2">
    <location>
        <begin position="109"/>
        <end position="200"/>
    </location>
</feature>
<name>A0ABQ6HC51_9GAMM</name>
<sequence length="218" mass="24863">MQLSVSTFSLRMTEFIVVFIGIPLCLWLTKGYFAPYLLPILSCLGVGCAWLLYIDGKLAKQWRRAKNINWPQLKPVILTFLLFALFISLYVWLVSEQLSLNTPLLLSSGWLLILVLYPLFSVIPQEIIYRTFLFHRYKLLFPSKKVRVLVSSLSFGFGHVIYGSLLVVLLSIIAGFLFSYRYFSSGNTAIVIIEHSLWGLFLFAFNIGALFSLSQSVI</sequence>
<reference evidence="3 4" key="1">
    <citation type="submission" date="2023-03" db="EMBL/GenBank/DDBJ databases">
        <title>Thalassotalea loyana LMG 22536T draft genome sequence.</title>
        <authorList>
            <person name="Sawabe T."/>
        </authorList>
    </citation>
    <scope>NUCLEOTIDE SEQUENCE [LARGE SCALE GENOMIC DNA]</scope>
    <source>
        <strain evidence="3 4">LMG 22536</strain>
    </source>
</reference>
<proteinExistence type="predicted"/>
<dbReference type="Proteomes" id="UP001157134">
    <property type="component" value="Unassembled WGS sequence"/>
</dbReference>
<feature type="transmembrane region" description="Helical" evidence="1">
    <location>
        <begin position="36"/>
        <end position="54"/>
    </location>
</feature>
<feature type="transmembrane region" description="Helical" evidence="1">
    <location>
        <begin position="148"/>
        <end position="178"/>
    </location>
</feature>
<feature type="transmembrane region" description="Helical" evidence="1">
    <location>
        <begin position="190"/>
        <end position="213"/>
    </location>
</feature>
<keyword evidence="1" id="KW-1133">Transmembrane helix</keyword>
<keyword evidence="1" id="KW-0812">Transmembrane</keyword>
<evidence type="ECO:0000313" key="4">
    <source>
        <dbReference type="Proteomes" id="UP001157134"/>
    </source>
</evidence>
<keyword evidence="1" id="KW-0472">Membrane</keyword>
<dbReference type="Pfam" id="PF02517">
    <property type="entry name" value="Rce1-like"/>
    <property type="match status" value="1"/>
</dbReference>
<organism evidence="3 4">
    <name type="scientific">Thalassotalea loyana</name>
    <dbReference type="NCBI Taxonomy" id="280483"/>
    <lineage>
        <taxon>Bacteria</taxon>
        <taxon>Pseudomonadati</taxon>
        <taxon>Pseudomonadota</taxon>
        <taxon>Gammaproteobacteria</taxon>
        <taxon>Alteromonadales</taxon>
        <taxon>Colwelliaceae</taxon>
        <taxon>Thalassotalea</taxon>
    </lineage>
</organism>
<keyword evidence="4" id="KW-1185">Reference proteome</keyword>
<feature type="transmembrane region" description="Helical" evidence="1">
    <location>
        <begin position="105"/>
        <end position="127"/>
    </location>
</feature>
<evidence type="ECO:0000256" key="1">
    <source>
        <dbReference type="SAM" id="Phobius"/>
    </source>
</evidence>
<dbReference type="InterPro" id="IPR003675">
    <property type="entry name" value="Rce1/LyrA-like_dom"/>
</dbReference>
<feature type="transmembrane region" description="Helical" evidence="1">
    <location>
        <begin position="75"/>
        <end position="93"/>
    </location>
</feature>
<feature type="transmembrane region" description="Helical" evidence="1">
    <location>
        <begin position="12"/>
        <end position="30"/>
    </location>
</feature>
<evidence type="ECO:0000259" key="2">
    <source>
        <dbReference type="Pfam" id="PF02517"/>
    </source>
</evidence>
<dbReference type="EMBL" id="BSSV01000003">
    <property type="protein sequence ID" value="GLX85676.1"/>
    <property type="molecule type" value="Genomic_DNA"/>
</dbReference>